<dbReference type="InParanoid" id="A0A6P8I235"/>
<proteinExistence type="predicted"/>
<dbReference type="RefSeq" id="XP_031561601.1">
    <property type="nucleotide sequence ID" value="XM_031705741.1"/>
</dbReference>
<dbReference type="AlphaFoldDB" id="A0A6P8I235"/>
<gene>
    <name evidence="3" type="primary">LOC116297503</name>
</gene>
<evidence type="ECO:0000313" key="3">
    <source>
        <dbReference type="RefSeq" id="XP_031561601.1"/>
    </source>
</evidence>
<evidence type="ECO:0000313" key="2">
    <source>
        <dbReference type="Proteomes" id="UP000515163"/>
    </source>
</evidence>
<dbReference type="InterPro" id="IPR051944">
    <property type="entry name" value="BEACH_domain_protein"/>
</dbReference>
<dbReference type="PANTHER" id="PTHR46108:SF4">
    <property type="entry name" value="BLUE CHEESE"/>
    <property type="match status" value="1"/>
</dbReference>
<dbReference type="Proteomes" id="UP000515163">
    <property type="component" value="Unplaced"/>
</dbReference>
<accession>A0A6P8I235</accession>
<protein>
    <submittedName>
        <fullName evidence="3">WD repeat and FYVE domain-containing protein 3-like</fullName>
    </submittedName>
</protein>
<feature type="non-terminal residue" evidence="3">
    <location>
        <position position="1"/>
    </location>
</feature>
<name>A0A6P8I235_ACTTE</name>
<evidence type="ECO:0000256" key="1">
    <source>
        <dbReference type="ARBA" id="ARBA00022574"/>
    </source>
</evidence>
<dbReference type="OrthoDB" id="10018316at2759"/>
<keyword evidence="2" id="KW-1185">Reference proteome</keyword>
<feature type="non-terminal residue" evidence="3">
    <location>
        <position position="106"/>
    </location>
</feature>
<sequence length="106" mass="12186">LFRKPHPQKKVFRAVEPDLQTGLTSVINVDRLFFHNLPNLVPSAQPVKELKAPVGVIYQSERGILAVEKNKVLIPPNYNRYIAWAFGDLSMRIGYYDTEKVFLVFN</sequence>
<keyword evidence="1" id="KW-0853">WD repeat</keyword>
<dbReference type="GeneID" id="116297503"/>
<dbReference type="KEGG" id="aten:116297503"/>
<reference evidence="3" key="1">
    <citation type="submission" date="2025-08" db="UniProtKB">
        <authorList>
            <consortium name="RefSeq"/>
        </authorList>
    </citation>
    <scope>IDENTIFICATION</scope>
    <source>
        <tissue evidence="3">Tentacle</tissue>
    </source>
</reference>
<dbReference type="PANTHER" id="PTHR46108">
    <property type="entry name" value="BLUE CHEESE"/>
    <property type="match status" value="1"/>
</dbReference>
<organism evidence="2 3">
    <name type="scientific">Actinia tenebrosa</name>
    <name type="common">Australian red waratah sea anemone</name>
    <dbReference type="NCBI Taxonomy" id="6105"/>
    <lineage>
        <taxon>Eukaryota</taxon>
        <taxon>Metazoa</taxon>
        <taxon>Cnidaria</taxon>
        <taxon>Anthozoa</taxon>
        <taxon>Hexacorallia</taxon>
        <taxon>Actiniaria</taxon>
        <taxon>Actiniidae</taxon>
        <taxon>Actinia</taxon>
    </lineage>
</organism>